<sequence length="286" mass="32298">MPTRRELFGTHRSQPWEVVGIAPGNRNIELVSAWRLQHRQLWESYCNAKGRVADDFMLGPPLDQLPYNRKQVQLRTALEQFNSVPATSVDATVNEMFLIHGPPANSLEQCLNEGLGASVIANLGCPPSDGIYLSENIETADYYVGFADTGIKTKTKQGKELHTKLYGDSTEHPRNVCYVVVCRVLLGYPIRTRELQLHTDCRACDGKHASETGQVFDTSQGEAQNSAKVLSFIPQRESDVVHSDRIRYHSVVREGRHQRLREFVLFDGDLCYPEYICAYRRTSAPD</sequence>
<evidence type="ECO:0000313" key="1">
    <source>
        <dbReference type="EMBL" id="ADD95855.1"/>
    </source>
</evidence>
<organism evidence="1">
    <name type="scientific">uncultured organism MedDCM-OCT-S09-C9</name>
    <dbReference type="NCBI Taxonomy" id="743653"/>
    <lineage>
        <taxon>unclassified sequences</taxon>
        <taxon>environmental samples</taxon>
    </lineage>
</organism>
<name>D6PJF4_9ZZZZ</name>
<dbReference type="EMBL" id="GU943105">
    <property type="protein sequence ID" value="ADD95855.1"/>
    <property type="molecule type" value="Genomic_DNA"/>
</dbReference>
<proteinExistence type="predicted"/>
<reference evidence="1" key="1">
    <citation type="journal article" date="2010" name="ISME J.">
        <title>Metagenome of the Mediterranean deep chlorophyll maximum studied by direct and fosmid library 454 pyrosequencing.</title>
        <authorList>
            <person name="Ghai R."/>
            <person name="Martin-Cuadrado A.B."/>
            <person name="Molto A.G."/>
            <person name="Heredia I.G."/>
            <person name="Cabrera R."/>
            <person name="Martin J."/>
            <person name="Verdu M."/>
            <person name="Deschamps P."/>
            <person name="Moreira D."/>
            <person name="Lopez-Garcia P."/>
            <person name="Mira A."/>
            <person name="Rodriguez-Valera F."/>
        </authorList>
    </citation>
    <scope>NUCLEOTIDE SEQUENCE</scope>
</reference>
<protein>
    <submittedName>
        <fullName evidence="1">Uncharacterized protein</fullName>
    </submittedName>
</protein>
<dbReference type="Gene3D" id="3.90.228.10">
    <property type="match status" value="1"/>
</dbReference>
<dbReference type="SUPFAM" id="SSF56399">
    <property type="entry name" value="ADP-ribosylation"/>
    <property type="match status" value="1"/>
</dbReference>
<dbReference type="AlphaFoldDB" id="D6PJF4"/>
<accession>D6PJF4</accession>